<dbReference type="InterPro" id="IPR001810">
    <property type="entry name" value="F-box_dom"/>
</dbReference>
<name>A0AAD8YDI0_9STRA</name>
<evidence type="ECO:0000259" key="1">
    <source>
        <dbReference type="Pfam" id="PF12937"/>
    </source>
</evidence>
<protein>
    <recommendedName>
        <fullName evidence="1">F-box domain-containing protein</fullName>
    </recommendedName>
</protein>
<dbReference type="Gene3D" id="2.60.120.920">
    <property type="match status" value="1"/>
</dbReference>
<organism evidence="2 3">
    <name type="scientific">Skeletonema marinoi</name>
    <dbReference type="NCBI Taxonomy" id="267567"/>
    <lineage>
        <taxon>Eukaryota</taxon>
        <taxon>Sar</taxon>
        <taxon>Stramenopiles</taxon>
        <taxon>Ochrophyta</taxon>
        <taxon>Bacillariophyta</taxon>
        <taxon>Coscinodiscophyceae</taxon>
        <taxon>Thalassiosirophycidae</taxon>
        <taxon>Thalassiosirales</taxon>
        <taxon>Skeletonemataceae</taxon>
        <taxon>Skeletonema</taxon>
        <taxon>Skeletonema marinoi-dohrnii complex</taxon>
    </lineage>
</organism>
<proteinExistence type="predicted"/>
<comment type="caution">
    <text evidence="2">The sequence shown here is derived from an EMBL/GenBank/DDBJ whole genome shotgun (WGS) entry which is preliminary data.</text>
</comment>
<evidence type="ECO:0000313" key="3">
    <source>
        <dbReference type="Proteomes" id="UP001224775"/>
    </source>
</evidence>
<dbReference type="Pfam" id="PF12937">
    <property type="entry name" value="F-box-like"/>
    <property type="match status" value="1"/>
</dbReference>
<dbReference type="Proteomes" id="UP001224775">
    <property type="component" value="Unassembled WGS sequence"/>
</dbReference>
<dbReference type="EMBL" id="JATAAI010000007">
    <property type="protein sequence ID" value="KAK1744501.1"/>
    <property type="molecule type" value="Genomic_DNA"/>
</dbReference>
<dbReference type="AlphaFoldDB" id="A0AAD8YDI0"/>
<reference evidence="2" key="1">
    <citation type="submission" date="2023-06" db="EMBL/GenBank/DDBJ databases">
        <title>Survivors Of The Sea: Transcriptome response of Skeletonema marinoi to long-term dormancy.</title>
        <authorList>
            <person name="Pinder M.I.M."/>
            <person name="Kourtchenko O."/>
            <person name="Robertson E.K."/>
            <person name="Larsson T."/>
            <person name="Maumus F."/>
            <person name="Osuna-Cruz C.M."/>
            <person name="Vancaester E."/>
            <person name="Stenow R."/>
            <person name="Vandepoele K."/>
            <person name="Ploug H."/>
            <person name="Bruchert V."/>
            <person name="Godhe A."/>
            <person name="Topel M."/>
        </authorList>
    </citation>
    <scope>NUCLEOTIDE SEQUENCE</scope>
    <source>
        <strain evidence="2">R05AC</strain>
    </source>
</reference>
<accession>A0AAD8YDI0</accession>
<feature type="domain" description="F-box" evidence="1">
    <location>
        <begin position="7"/>
        <end position="43"/>
    </location>
</feature>
<dbReference type="InterPro" id="IPR036047">
    <property type="entry name" value="F-box-like_dom_sf"/>
</dbReference>
<gene>
    <name evidence="2" type="ORF">QTG54_005034</name>
</gene>
<sequence>MKTLTDDAVLHIASFMDTADMLNVALTCRRFGSAATDDLSLMERGAHQLIESAPTHEKNWVPYKKGTSTTWIGLYHELLKLRAPPSFSSILGSGINYVNKKYHVYASLREQYQQQQLQQAKWLLRRRQYPLTKHSIAPSSSTVSCVAIGNHIMSHGVHSVKFTMTRVEKISFGIIRPFDEYWVNMNDVSCKDSFNPFESWSDMIDATSSRRKNWGNSNVHCCLYETYPGSCQWTDWETTSQTIDDWCGMEHALEGDVGLLLDLDEGTLSVYKNGRRLGIMKDGLSGEYCWLMSIQGASNSTAVQIKRGYLVSNRV</sequence>
<dbReference type="SUPFAM" id="SSF81383">
    <property type="entry name" value="F-box domain"/>
    <property type="match status" value="1"/>
</dbReference>
<evidence type="ECO:0000313" key="2">
    <source>
        <dbReference type="EMBL" id="KAK1744501.1"/>
    </source>
</evidence>
<dbReference type="InterPro" id="IPR043136">
    <property type="entry name" value="B30.2/SPRY_sf"/>
</dbReference>
<keyword evidence="3" id="KW-1185">Reference proteome</keyword>